<dbReference type="InterPro" id="IPR036388">
    <property type="entry name" value="WH-like_DNA-bd_sf"/>
</dbReference>
<evidence type="ECO:0000256" key="1">
    <source>
        <dbReference type="ARBA" id="ARBA00004123"/>
    </source>
</evidence>
<keyword evidence="3" id="KW-1185">Reference proteome</keyword>
<name>A0AA40FJD3_9HYME</name>
<dbReference type="AlphaFoldDB" id="A0AA40FJD3"/>
<organism evidence="2 3">
    <name type="scientific">Melipona bicolor</name>
    <dbReference type="NCBI Taxonomy" id="60889"/>
    <lineage>
        <taxon>Eukaryota</taxon>
        <taxon>Metazoa</taxon>
        <taxon>Ecdysozoa</taxon>
        <taxon>Arthropoda</taxon>
        <taxon>Hexapoda</taxon>
        <taxon>Insecta</taxon>
        <taxon>Pterygota</taxon>
        <taxon>Neoptera</taxon>
        <taxon>Endopterygota</taxon>
        <taxon>Hymenoptera</taxon>
        <taxon>Apocrita</taxon>
        <taxon>Aculeata</taxon>
        <taxon>Apoidea</taxon>
        <taxon>Anthophila</taxon>
        <taxon>Apidae</taxon>
        <taxon>Melipona</taxon>
    </lineage>
</organism>
<dbReference type="GO" id="GO:0005634">
    <property type="term" value="C:nucleus"/>
    <property type="evidence" value="ECO:0007669"/>
    <property type="project" value="UniProtKB-SubCell"/>
</dbReference>
<dbReference type="SUPFAM" id="SSF46689">
    <property type="entry name" value="Homeodomain-like"/>
    <property type="match status" value="1"/>
</dbReference>
<sequence length="89" mass="10432">MEVMPKIRELTPAKRSQIFNRRLKGKTLRKIASDFNISAECVRKVVNRLETNDSAENLPRSGRPRKTTVRRQNRMILRELHKNCNISSK</sequence>
<dbReference type="InterPro" id="IPR009057">
    <property type="entry name" value="Homeodomain-like_sf"/>
</dbReference>
<comment type="subcellular location">
    <subcellularLocation>
        <location evidence="1">Nucleus</location>
    </subcellularLocation>
</comment>
<proteinExistence type="predicted"/>
<reference evidence="2" key="1">
    <citation type="submission" date="2021-10" db="EMBL/GenBank/DDBJ databases">
        <title>Melipona bicolor Genome sequencing and assembly.</title>
        <authorList>
            <person name="Araujo N.S."/>
            <person name="Arias M.C."/>
        </authorList>
    </citation>
    <scope>NUCLEOTIDE SEQUENCE</scope>
    <source>
        <strain evidence="2">USP_2M_L1-L4_2017</strain>
        <tissue evidence="2">Whole body</tissue>
    </source>
</reference>
<evidence type="ECO:0000313" key="3">
    <source>
        <dbReference type="Proteomes" id="UP001177670"/>
    </source>
</evidence>
<dbReference type="EMBL" id="JAHYIQ010000032">
    <property type="protein sequence ID" value="KAK1120177.1"/>
    <property type="molecule type" value="Genomic_DNA"/>
</dbReference>
<comment type="caution">
    <text evidence="2">The sequence shown here is derived from an EMBL/GenBank/DDBJ whole genome shotgun (WGS) entry which is preliminary data.</text>
</comment>
<protein>
    <submittedName>
        <fullName evidence="2">Uncharacterized protein</fullName>
    </submittedName>
</protein>
<gene>
    <name evidence="2" type="ORF">K0M31_012548</name>
</gene>
<dbReference type="Proteomes" id="UP001177670">
    <property type="component" value="Unassembled WGS sequence"/>
</dbReference>
<evidence type="ECO:0000313" key="2">
    <source>
        <dbReference type="EMBL" id="KAK1120177.1"/>
    </source>
</evidence>
<accession>A0AA40FJD3</accession>
<dbReference type="Gene3D" id="1.10.10.10">
    <property type="entry name" value="Winged helix-like DNA-binding domain superfamily/Winged helix DNA-binding domain"/>
    <property type="match status" value="1"/>
</dbReference>